<name>A0ACB0KBE5_TRIPR</name>
<comment type="caution">
    <text evidence="1">The sequence shown here is derived from an EMBL/GenBank/DDBJ whole genome shotgun (WGS) entry which is preliminary data.</text>
</comment>
<evidence type="ECO:0000313" key="1">
    <source>
        <dbReference type="EMBL" id="CAJ2654185.1"/>
    </source>
</evidence>
<dbReference type="Proteomes" id="UP001177021">
    <property type="component" value="Unassembled WGS sequence"/>
</dbReference>
<organism evidence="1 2">
    <name type="scientific">Trifolium pratense</name>
    <name type="common">Red clover</name>
    <dbReference type="NCBI Taxonomy" id="57577"/>
    <lineage>
        <taxon>Eukaryota</taxon>
        <taxon>Viridiplantae</taxon>
        <taxon>Streptophyta</taxon>
        <taxon>Embryophyta</taxon>
        <taxon>Tracheophyta</taxon>
        <taxon>Spermatophyta</taxon>
        <taxon>Magnoliopsida</taxon>
        <taxon>eudicotyledons</taxon>
        <taxon>Gunneridae</taxon>
        <taxon>Pentapetalae</taxon>
        <taxon>rosids</taxon>
        <taxon>fabids</taxon>
        <taxon>Fabales</taxon>
        <taxon>Fabaceae</taxon>
        <taxon>Papilionoideae</taxon>
        <taxon>50 kb inversion clade</taxon>
        <taxon>NPAAA clade</taxon>
        <taxon>Hologalegina</taxon>
        <taxon>IRL clade</taxon>
        <taxon>Trifolieae</taxon>
        <taxon>Trifolium</taxon>
    </lineage>
</organism>
<sequence>MIKDFAETIREWTCNGKELWSDMVVEIIGDHYNLTIHEVRLALNLPKDLLEEGSSEPPDNVFCDAAGRGNEIGSEIGITNKPKENGDSSNMLDADQNCGSTRLIPLVKAEVEKENILHEEPESQKEISC</sequence>
<proteinExistence type="predicted"/>
<dbReference type="EMBL" id="CASHSV030000206">
    <property type="protein sequence ID" value="CAJ2654185.1"/>
    <property type="molecule type" value="Genomic_DNA"/>
</dbReference>
<reference evidence="1" key="1">
    <citation type="submission" date="2023-10" db="EMBL/GenBank/DDBJ databases">
        <authorList>
            <person name="Rodriguez Cubillos JULIANA M."/>
            <person name="De Vega J."/>
        </authorList>
    </citation>
    <scope>NUCLEOTIDE SEQUENCE</scope>
</reference>
<accession>A0ACB0KBE5</accession>
<protein>
    <submittedName>
        <fullName evidence="1">Uncharacterized protein</fullName>
    </submittedName>
</protein>
<gene>
    <name evidence="1" type="ORF">MILVUS5_LOCUS21392</name>
</gene>
<keyword evidence="2" id="KW-1185">Reference proteome</keyword>
<evidence type="ECO:0000313" key="2">
    <source>
        <dbReference type="Proteomes" id="UP001177021"/>
    </source>
</evidence>